<feature type="domain" description="O-GlcNAc transferase C-terminal" evidence="9">
    <location>
        <begin position="461"/>
        <end position="632"/>
    </location>
</feature>
<protein>
    <recommendedName>
        <fullName evidence="3">protein O-GlcNAc transferase</fullName>
        <ecNumber evidence="3">2.4.1.255</ecNumber>
    </recommendedName>
</protein>
<evidence type="ECO:0000313" key="11">
    <source>
        <dbReference type="Proteomes" id="UP000608513"/>
    </source>
</evidence>
<feature type="repeat" description="TPR" evidence="8">
    <location>
        <begin position="37"/>
        <end position="70"/>
    </location>
</feature>
<dbReference type="SUPFAM" id="SSF53756">
    <property type="entry name" value="UDP-Glycosyltransferase/glycogen phosphorylase"/>
    <property type="match status" value="1"/>
</dbReference>
<dbReference type="RefSeq" id="WP_187075523.1">
    <property type="nucleotide sequence ID" value="NZ_JACORT010000002.1"/>
</dbReference>
<dbReference type="PANTHER" id="PTHR44835:SF1">
    <property type="entry name" value="PROTEIN O-GLCNAC TRANSFERASE"/>
    <property type="match status" value="1"/>
</dbReference>
<comment type="pathway">
    <text evidence="1">Protein modification; protein glycosylation.</text>
</comment>
<evidence type="ECO:0000256" key="7">
    <source>
        <dbReference type="ARBA" id="ARBA00022803"/>
    </source>
</evidence>
<evidence type="ECO:0000256" key="3">
    <source>
        <dbReference type="ARBA" id="ARBA00011970"/>
    </source>
</evidence>
<dbReference type="Gene3D" id="1.25.40.10">
    <property type="entry name" value="Tetratricopeptide repeat domain"/>
    <property type="match status" value="3"/>
</dbReference>
<dbReference type="Gene3D" id="3.40.50.11380">
    <property type="match status" value="1"/>
</dbReference>
<name>A0A923MPE6_9BURK</name>
<keyword evidence="4" id="KW-0328">Glycosyltransferase</keyword>
<keyword evidence="7 8" id="KW-0802">TPR repeat</keyword>
<dbReference type="EMBL" id="JACORT010000002">
    <property type="protein sequence ID" value="MBC5782775.1"/>
    <property type="molecule type" value="Genomic_DNA"/>
</dbReference>
<organism evidence="10 11">
    <name type="scientific">Ramlibacter cellulosilyticus</name>
    <dbReference type="NCBI Taxonomy" id="2764187"/>
    <lineage>
        <taxon>Bacteria</taxon>
        <taxon>Pseudomonadati</taxon>
        <taxon>Pseudomonadota</taxon>
        <taxon>Betaproteobacteria</taxon>
        <taxon>Burkholderiales</taxon>
        <taxon>Comamonadaceae</taxon>
        <taxon>Ramlibacter</taxon>
    </lineage>
</organism>
<dbReference type="EC" id="2.4.1.255" evidence="3"/>
<evidence type="ECO:0000256" key="6">
    <source>
        <dbReference type="ARBA" id="ARBA00022737"/>
    </source>
</evidence>
<proteinExistence type="inferred from homology"/>
<dbReference type="AlphaFoldDB" id="A0A923MPE6"/>
<keyword evidence="6" id="KW-0677">Repeat</keyword>
<keyword evidence="5" id="KW-0808">Transferase</keyword>
<evidence type="ECO:0000256" key="4">
    <source>
        <dbReference type="ARBA" id="ARBA00022676"/>
    </source>
</evidence>
<evidence type="ECO:0000256" key="2">
    <source>
        <dbReference type="ARBA" id="ARBA00005386"/>
    </source>
</evidence>
<dbReference type="Pfam" id="PF13432">
    <property type="entry name" value="TPR_16"/>
    <property type="match status" value="2"/>
</dbReference>
<keyword evidence="11" id="KW-1185">Reference proteome</keyword>
<dbReference type="Pfam" id="PF13844">
    <property type="entry name" value="Glyco_transf_41"/>
    <property type="match status" value="2"/>
</dbReference>
<feature type="repeat" description="TPR" evidence="8">
    <location>
        <begin position="71"/>
        <end position="104"/>
    </location>
</feature>
<dbReference type="InterPro" id="IPR051939">
    <property type="entry name" value="Glycosyltr_41/O-GlcNAc_trsf"/>
</dbReference>
<dbReference type="SMART" id="SM00028">
    <property type="entry name" value="TPR"/>
    <property type="match status" value="5"/>
</dbReference>
<feature type="domain" description="O-GlcNAc transferase C-terminal" evidence="9">
    <location>
        <begin position="264"/>
        <end position="437"/>
    </location>
</feature>
<dbReference type="SUPFAM" id="SSF48452">
    <property type="entry name" value="TPR-like"/>
    <property type="match status" value="1"/>
</dbReference>
<comment type="caution">
    <text evidence="10">The sequence shown here is derived from an EMBL/GenBank/DDBJ whole genome shotgun (WGS) entry which is preliminary data.</text>
</comment>
<comment type="similarity">
    <text evidence="2">Belongs to the glycosyltransferase 41 family. O-GlcNAc transferase subfamily.</text>
</comment>
<dbReference type="InterPro" id="IPR011990">
    <property type="entry name" value="TPR-like_helical_dom_sf"/>
</dbReference>
<dbReference type="Pfam" id="PF13181">
    <property type="entry name" value="TPR_8"/>
    <property type="match status" value="1"/>
</dbReference>
<evidence type="ECO:0000259" key="9">
    <source>
        <dbReference type="Pfam" id="PF13844"/>
    </source>
</evidence>
<evidence type="ECO:0000313" key="10">
    <source>
        <dbReference type="EMBL" id="MBC5782775.1"/>
    </source>
</evidence>
<accession>A0A923MPE6</accession>
<reference evidence="10" key="1">
    <citation type="submission" date="2020-08" db="EMBL/GenBank/DDBJ databases">
        <title>Ramlibacter sp. USB13 16S ribosomal RNA gene genome sequencing and assembly.</title>
        <authorList>
            <person name="Kang M."/>
        </authorList>
    </citation>
    <scope>NUCLEOTIDE SEQUENCE</scope>
    <source>
        <strain evidence="10">USB13</strain>
    </source>
</reference>
<dbReference type="PROSITE" id="PS50005">
    <property type="entry name" value="TPR"/>
    <property type="match status" value="3"/>
</dbReference>
<gene>
    <name evidence="10" type="ORF">H8N03_07440</name>
</gene>
<evidence type="ECO:0000256" key="1">
    <source>
        <dbReference type="ARBA" id="ARBA00004922"/>
    </source>
</evidence>
<evidence type="ECO:0000256" key="5">
    <source>
        <dbReference type="ARBA" id="ARBA00022679"/>
    </source>
</evidence>
<sequence length="654" mass="70757">MFKNLLKSIQGSAPAPAPTPAPAQAPAPAAAGAHVEAQALIAQGNAAEDAGQLAQARGLYERAVALAPALPSAHLNLGIALEALGDAEAARARYVQVLALEPGHPFGAYNLGKLEFTQGRLREAETLLRRAIAGKGDFHQAWVLLSNVLDALGNLQGAADAIAQALRLQPDYAGALFNQASLLRRLGRMDECEAAAARAAALDPDNADYLSAHSAALVTQGFAAEALAQLQRAIALAPARFDLRSKELFLLNLVEGVSVEEVWERHRQLGAQLESVVKARTHGTPDAARQRLRLGFVSGEMRTHPVALFLLPVLERLDRRRYEVTCYASNAQKDAITQRLQSLSGHWVDAAGWKDDRLEQRMVADGIDILVDLDGHTSQVRLAVFATKPAPVQVAWIGYLNTTGLTRMDFRLTDARCDPPAVSQAMHTERLLYLPHSQWCFRPFLEVPLAPAAPCERNGFVTFGSLNNVVKLTEPMARRWGRILQALPDARLVVAGIASEKKRDALLRAIVEGGGSAERVRFAPRTDLEGYYRLMDDIDIALDSYPYGGGTTTFDALWMGVPVLAVSGPLPASRSAASILQALALDAWIAPEIAAYEEQAIARARDVAALADLRRTLRERLRRSPLMDEPAFVAAFQDALERAWRERAAAGAAA</sequence>
<feature type="repeat" description="TPR" evidence="8">
    <location>
        <begin position="139"/>
        <end position="172"/>
    </location>
</feature>
<dbReference type="PANTHER" id="PTHR44835">
    <property type="entry name" value="UDP-N-ACETYLGLUCOSAMINE--PEPTIDE N-ACETYLGLUCOSAMINYLTRANSFERASE SPINDLY-RELATED"/>
    <property type="match status" value="1"/>
</dbReference>
<dbReference type="InterPro" id="IPR019734">
    <property type="entry name" value="TPR_rpt"/>
</dbReference>
<dbReference type="Proteomes" id="UP000608513">
    <property type="component" value="Unassembled WGS sequence"/>
</dbReference>
<evidence type="ECO:0000256" key="8">
    <source>
        <dbReference type="PROSITE-ProRule" id="PRU00339"/>
    </source>
</evidence>
<dbReference type="InterPro" id="IPR029489">
    <property type="entry name" value="OGT/SEC/SPY_C"/>
</dbReference>
<dbReference type="GO" id="GO:0097363">
    <property type="term" value="F:protein O-acetylglucosaminyltransferase activity"/>
    <property type="evidence" value="ECO:0007669"/>
    <property type="project" value="UniProtKB-EC"/>
</dbReference>
<dbReference type="Gene3D" id="3.40.50.2000">
    <property type="entry name" value="Glycogen Phosphorylase B"/>
    <property type="match status" value="1"/>
</dbReference>